<keyword evidence="1" id="KW-1133">Transmembrane helix</keyword>
<comment type="caution">
    <text evidence="2">The sequence shown here is derived from an EMBL/GenBank/DDBJ whole genome shotgun (WGS) entry which is preliminary data.</text>
</comment>
<dbReference type="AlphaFoldDB" id="A0AAN9SP04"/>
<reference evidence="2 3" key="1">
    <citation type="submission" date="2024-01" db="EMBL/GenBank/DDBJ databases">
        <title>The genomes of 5 underutilized Papilionoideae crops provide insights into root nodulation and disease resistanc.</title>
        <authorList>
            <person name="Jiang F."/>
        </authorList>
    </citation>
    <scope>NUCLEOTIDE SEQUENCE [LARGE SCALE GENOMIC DNA]</scope>
    <source>
        <strain evidence="2">DUOXIRENSHENG_FW03</strain>
        <tissue evidence="2">Leaves</tissue>
    </source>
</reference>
<name>A0AAN9SP04_PSOTE</name>
<dbReference type="Proteomes" id="UP001386955">
    <property type="component" value="Unassembled WGS sequence"/>
</dbReference>
<feature type="transmembrane region" description="Helical" evidence="1">
    <location>
        <begin position="12"/>
        <end position="30"/>
    </location>
</feature>
<evidence type="ECO:0000313" key="2">
    <source>
        <dbReference type="EMBL" id="KAK7401502.1"/>
    </source>
</evidence>
<proteinExistence type="predicted"/>
<evidence type="ECO:0000313" key="3">
    <source>
        <dbReference type="Proteomes" id="UP001386955"/>
    </source>
</evidence>
<keyword evidence="1" id="KW-0812">Transmembrane</keyword>
<feature type="transmembrane region" description="Helical" evidence="1">
    <location>
        <begin position="37"/>
        <end position="55"/>
    </location>
</feature>
<sequence length="106" mass="11579">MIVSLLLLPNQQQILPSLFVAVAASLSSFVPLCSCLFASLFSSLVIIVVSLLHILGCKLSLAHMILLVFVYADIDPCILGVLVLEFSQKVFDMSSKTRAQLTERIL</sequence>
<dbReference type="EMBL" id="JAYMYS010000003">
    <property type="protein sequence ID" value="KAK7401502.1"/>
    <property type="molecule type" value="Genomic_DNA"/>
</dbReference>
<gene>
    <name evidence="2" type="ORF">VNO78_13037</name>
</gene>
<organism evidence="2 3">
    <name type="scientific">Psophocarpus tetragonolobus</name>
    <name type="common">Winged bean</name>
    <name type="synonym">Dolichos tetragonolobus</name>
    <dbReference type="NCBI Taxonomy" id="3891"/>
    <lineage>
        <taxon>Eukaryota</taxon>
        <taxon>Viridiplantae</taxon>
        <taxon>Streptophyta</taxon>
        <taxon>Embryophyta</taxon>
        <taxon>Tracheophyta</taxon>
        <taxon>Spermatophyta</taxon>
        <taxon>Magnoliopsida</taxon>
        <taxon>eudicotyledons</taxon>
        <taxon>Gunneridae</taxon>
        <taxon>Pentapetalae</taxon>
        <taxon>rosids</taxon>
        <taxon>fabids</taxon>
        <taxon>Fabales</taxon>
        <taxon>Fabaceae</taxon>
        <taxon>Papilionoideae</taxon>
        <taxon>50 kb inversion clade</taxon>
        <taxon>NPAAA clade</taxon>
        <taxon>indigoferoid/millettioid clade</taxon>
        <taxon>Phaseoleae</taxon>
        <taxon>Psophocarpus</taxon>
    </lineage>
</organism>
<keyword evidence="1" id="KW-0472">Membrane</keyword>
<accession>A0AAN9SP04</accession>
<keyword evidence="3" id="KW-1185">Reference proteome</keyword>
<evidence type="ECO:0000256" key="1">
    <source>
        <dbReference type="SAM" id="Phobius"/>
    </source>
</evidence>
<protein>
    <submittedName>
        <fullName evidence="2">Uncharacterized protein</fullName>
    </submittedName>
</protein>